<protein>
    <recommendedName>
        <fullName evidence="3">Phytanoyl-CoA dioxygenase</fullName>
    </recommendedName>
</protein>
<sequence>MTAPPPTAHSTTPPKQTTDSKAHEKTIPVLVETGEESRFSLGDSKALEYLAQHGYVVIKSVLDEKNITEAKDLCWKWLEAETSMRRGKPDTWTDYNFPDGMSEKGIVWHNSGQSPFAWYVREKAADAFRWVWAEKDLVTSMDGINLFRPQLKYITEGSWWHTDQDPVATKDLNRQCVQGFVSLLPANGTTGGLAVIDGSIKHFDKWHLTYPNGFFRVPRHDRYLHDAVQGGRAKLVTCKAGDLVLWDSRTIHCNHPRWLSGDAQRGGAGAKPFASEAKSATPVSQPKSMSSRAEGRDGSEKGTTTTKERKNSAADSLSSPPAEMLRIVSYVCMIPRKEITKDVAEARLEAVAHGFTLGHDPRRAGRLGRRPGRELENCPVEKRLNANQAKLV</sequence>
<dbReference type="Pfam" id="PF05721">
    <property type="entry name" value="PhyH"/>
    <property type="match status" value="1"/>
</dbReference>
<dbReference type="AlphaFoldDB" id="A0A7S3ZBT5"/>
<evidence type="ECO:0000313" key="2">
    <source>
        <dbReference type="EMBL" id="CAE0677997.1"/>
    </source>
</evidence>
<dbReference type="SUPFAM" id="SSF51197">
    <property type="entry name" value="Clavaminate synthase-like"/>
    <property type="match status" value="1"/>
</dbReference>
<dbReference type="Gene3D" id="2.60.120.620">
    <property type="entry name" value="q2cbj1_9rhob like domain"/>
    <property type="match status" value="1"/>
</dbReference>
<organism evidence="2">
    <name type="scientific">Lotharella globosa</name>
    <dbReference type="NCBI Taxonomy" id="91324"/>
    <lineage>
        <taxon>Eukaryota</taxon>
        <taxon>Sar</taxon>
        <taxon>Rhizaria</taxon>
        <taxon>Cercozoa</taxon>
        <taxon>Chlorarachniophyceae</taxon>
        <taxon>Lotharella</taxon>
    </lineage>
</organism>
<dbReference type="PANTHER" id="PTHR31630">
    <property type="entry name" value="PHYTANOYL-COA DIOXYGENASE-RELATED-RELATED"/>
    <property type="match status" value="1"/>
</dbReference>
<feature type="region of interest" description="Disordered" evidence="1">
    <location>
        <begin position="1"/>
        <end position="23"/>
    </location>
</feature>
<proteinExistence type="predicted"/>
<reference evidence="2" key="1">
    <citation type="submission" date="2021-01" db="EMBL/GenBank/DDBJ databases">
        <authorList>
            <person name="Corre E."/>
            <person name="Pelletier E."/>
            <person name="Niang G."/>
            <person name="Scheremetjew M."/>
            <person name="Finn R."/>
            <person name="Kale V."/>
            <person name="Holt S."/>
            <person name="Cochrane G."/>
            <person name="Meng A."/>
            <person name="Brown T."/>
            <person name="Cohen L."/>
        </authorList>
    </citation>
    <scope>NUCLEOTIDE SEQUENCE</scope>
    <source>
        <strain evidence="2">CCCM811</strain>
    </source>
</reference>
<feature type="compositionally biased region" description="Polar residues" evidence="1">
    <location>
        <begin position="281"/>
        <end position="291"/>
    </location>
</feature>
<gene>
    <name evidence="2" type="ORF">LGLO00237_LOCUS29778</name>
</gene>
<feature type="region of interest" description="Disordered" evidence="1">
    <location>
        <begin position="257"/>
        <end position="319"/>
    </location>
</feature>
<accession>A0A7S3ZBT5</accession>
<evidence type="ECO:0000256" key="1">
    <source>
        <dbReference type="SAM" id="MobiDB-lite"/>
    </source>
</evidence>
<evidence type="ECO:0008006" key="3">
    <source>
        <dbReference type="Google" id="ProtNLM"/>
    </source>
</evidence>
<name>A0A7S3ZBT5_9EUKA</name>
<feature type="compositionally biased region" description="Basic and acidic residues" evidence="1">
    <location>
        <begin position="293"/>
        <end position="312"/>
    </location>
</feature>
<dbReference type="EMBL" id="HBIV01042374">
    <property type="protein sequence ID" value="CAE0677997.1"/>
    <property type="molecule type" value="Transcribed_RNA"/>
</dbReference>
<dbReference type="InterPro" id="IPR008775">
    <property type="entry name" value="Phytyl_CoA_dOase-like"/>
</dbReference>
<dbReference type="PANTHER" id="PTHR31630:SF6">
    <property type="entry name" value="PHYTANOYL-COA DIOXYGENASE-RELATED"/>
    <property type="match status" value="1"/>
</dbReference>